<dbReference type="PANTHER" id="PTHR34081:SF1">
    <property type="entry name" value="MALECTIN, LEUCINE-RICH REPEAT DOMAIN, L DOMAIN-LIKE PROTEIN-RELATED"/>
    <property type="match status" value="1"/>
</dbReference>
<organism evidence="1 2">
    <name type="scientific">Solanum pinnatisectum</name>
    <name type="common">tansyleaf nightshade</name>
    <dbReference type="NCBI Taxonomy" id="50273"/>
    <lineage>
        <taxon>Eukaryota</taxon>
        <taxon>Viridiplantae</taxon>
        <taxon>Streptophyta</taxon>
        <taxon>Embryophyta</taxon>
        <taxon>Tracheophyta</taxon>
        <taxon>Spermatophyta</taxon>
        <taxon>Magnoliopsida</taxon>
        <taxon>eudicotyledons</taxon>
        <taxon>Gunneridae</taxon>
        <taxon>Pentapetalae</taxon>
        <taxon>asterids</taxon>
        <taxon>lamiids</taxon>
        <taxon>Solanales</taxon>
        <taxon>Solanaceae</taxon>
        <taxon>Solanoideae</taxon>
        <taxon>Solaneae</taxon>
        <taxon>Solanum</taxon>
    </lineage>
</organism>
<dbReference type="PANTHER" id="PTHR34081">
    <property type="entry name" value="MALECTIN DOMAIN-CONTAINING PROTEIN"/>
    <property type="match status" value="1"/>
</dbReference>
<accession>A0AAV9KT10</accession>
<protein>
    <recommendedName>
        <fullName evidence="3">FACT complex subunit</fullName>
    </recommendedName>
</protein>
<comment type="caution">
    <text evidence="1">The sequence shown here is derived from an EMBL/GenBank/DDBJ whole genome shotgun (WGS) entry which is preliminary data.</text>
</comment>
<reference evidence="1 2" key="1">
    <citation type="submission" date="2023-10" db="EMBL/GenBank/DDBJ databases">
        <title>Genome-Wide Identification Analysis in wild type Solanum Pinnatisectum Reveals Some Genes Defensing Phytophthora Infestans.</title>
        <authorList>
            <person name="Sun C."/>
        </authorList>
    </citation>
    <scope>NUCLEOTIDE SEQUENCE [LARGE SCALE GENOMIC DNA]</scope>
    <source>
        <strain evidence="1">LQN</strain>
        <tissue evidence="1">Leaf</tissue>
    </source>
</reference>
<sequence>MMGWLTAFSRDKPSFIWEGFDLVGTKSIVIHLNSGEKFAKPELKSCIEEFEEKLNKFDIERKEQKLTAKNAQSHQQKVESLENITVTEKEEEEIGESQITVTTKTVLDPNSFSIGFSLTMESGHYNRHQFPITRPRAKVYGSDLGLC</sequence>
<evidence type="ECO:0008006" key="3">
    <source>
        <dbReference type="Google" id="ProtNLM"/>
    </source>
</evidence>
<evidence type="ECO:0000313" key="1">
    <source>
        <dbReference type="EMBL" id="KAK4716298.1"/>
    </source>
</evidence>
<evidence type="ECO:0000313" key="2">
    <source>
        <dbReference type="Proteomes" id="UP001311915"/>
    </source>
</evidence>
<dbReference type="EMBL" id="JAWPEI010000009">
    <property type="protein sequence ID" value="KAK4716298.1"/>
    <property type="molecule type" value="Genomic_DNA"/>
</dbReference>
<dbReference type="Proteomes" id="UP001311915">
    <property type="component" value="Unassembled WGS sequence"/>
</dbReference>
<keyword evidence="2" id="KW-1185">Reference proteome</keyword>
<gene>
    <name evidence="1" type="ORF">R3W88_014636</name>
</gene>
<proteinExistence type="predicted"/>
<name>A0AAV9KT10_9SOLN</name>
<dbReference type="AlphaFoldDB" id="A0AAV9KT10"/>